<organism evidence="2 3">
    <name type="scientific">Alosa alosa</name>
    <name type="common">allis shad</name>
    <dbReference type="NCBI Taxonomy" id="278164"/>
    <lineage>
        <taxon>Eukaryota</taxon>
        <taxon>Metazoa</taxon>
        <taxon>Chordata</taxon>
        <taxon>Craniata</taxon>
        <taxon>Vertebrata</taxon>
        <taxon>Euteleostomi</taxon>
        <taxon>Actinopterygii</taxon>
        <taxon>Neopterygii</taxon>
        <taxon>Teleostei</taxon>
        <taxon>Clupei</taxon>
        <taxon>Clupeiformes</taxon>
        <taxon>Clupeoidei</taxon>
        <taxon>Clupeidae</taxon>
        <taxon>Alosa</taxon>
    </lineage>
</organism>
<evidence type="ECO:0000256" key="1">
    <source>
        <dbReference type="SAM" id="MobiDB-lite"/>
    </source>
</evidence>
<feature type="region of interest" description="Disordered" evidence="1">
    <location>
        <begin position="58"/>
        <end position="79"/>
    </location>
</feature>
<proteinExistence type="predicted"/>
<dbReference type="Proteomes" id="UP000823561">
    <property type="component" value="Chromosome 16"/>
</dbReference>
<evidence type="ECO:0000313" key="2">
    <source>
        <dbReference type="EMBL" id="KAG5268252.1"/>
    </source>
</evidence>
<accession>A0AAV6G490</accession>
<reference evidence="2" key="1">
    <citation type="submission" date="2020-10" db="EMBL/GenBank/DDBJ databases">
        <title>Chromosome-scale genome assembly of the Allis shad, Alosa alosa.</title>
        <authorList>
            <person name="Margot Z."/>
            <person name="Christophe K."/>
            <person name="Cabau C."/>
            <person name="Louis A."/>
            <person name="Berthelot C."/>
            <person name="Parey E."/>
            <person name="Roest Crollius H."/>
            <person name="Montfort J."/>
            <person name="Robinson-Rechavi M."/>
            <person name="Bucao C."/>
            <person name="Bouchez O."/>
            <person name="Gislard M."/>
            <person name="Lluch J."/>
            <person name="Milhes M."/>
            <person name="Lampietro C."/>
            <person name="Lopez Roques C."/>
            <person name="Donnadieu C."/>
            <person name="Braasch I."/>
            <person name="Desvignes T."/>
            <person name="Postlethwait J."/>
            <person name="Bobe J."/>
            <person name="Guiguen Y."/>
        </authorList>
    </citation>
    <scope>NUCLEOTIDE SEQUENCE</scope>
    <source>
        <strain evidence="2">M-15738</strain>
        <tissue evidence="2">Blood</tissue>
    </source>
</reference>
<gene>
    <name evidence="2" type="ORF">AALO_G00210020</name>
</gene>
<protein>
    <submittedName>
        <fullName evidence="2">Uncharacterized protein</fullName>
    </submittedName>
</protein>
<dbReference type="AlphaFoldDB" id="A0AAV6G490"/>
<name>A0AAV6G490_9TELE</name>
<sequence length="79" mass="9034">MSVLGKKQEPHRNMPPQWATSLYDLLRRQTESTALCDDAPPQNKTALDQTFRDVLTPYYNSTHEGHTGESRGKEAIIKY</sequence>
<dbReference type="EMBL" id="JADWDJ010000016">
    <property type="protein sequence ID" value="KAG5268252.1"/>
    <property type="molecule type" value="Genomic_DNA"/>
</dbReference>
<comment type="caution">
    <text evidence="2">The sequence shown here is derived from an EMBL/GenBank/DDBJ whole genome shotgun (WGS) entry which is preliminary data.</text>
</comment>
<feature type="compositionally biased region" description="Basic and acidic residues" evidence="1">
    <location>
        <begin position="63"/>
        <end position="79"/>
    </location>
</feature>
<evidence type="ECO:0000313" key="3">
    <source>
        <dbReference type="Proteomes" id="UP000823561"/>
    </source>
</evidence>
<keyword evidence="3" id="KW-1185">Reference proteome</keyword>